<name>A0A5M9MR90_9EURO</name>
<dbReference type="OrthoDB" id="5357734at2759"/>
<evidence type="ECO:0000256" key="1">
    <source>
        <dbReference type="SAM" id="Phobius"/>
    </source>
</evidence>
<keyword evidence="1" id="KW-1133">Transmembrane helix</keyword>
<keyword evidence="1" id="KW-0812">Transmembrane</keyword>
<keyword evidence="1" id="KW-0472">Membrane</keyword>
<dbReference type="PANTHER" id="PTHR37576:SF2">
    <property type="entry name" value="DEFECT AT LOW TEMPERATURE PROTEIN 1"/>
    <property type="match status" value="1"/>
</dbReference>
<dbReference type="AlphaFoldDB" id="A0A5M9MR90"/>
<evidence type="ECO:0000313" key="2">
    <source>
        <dbReference type="EMBL" id="KAA8649631.1"/>
    </source>
</evidence>
<feature type="transmembrane region" description="Helical" evidence="1">
    <location>
        <begin position="121"/>
        <end position="146"/>
    </location>
</feature>
<protein>
    <submittedName>
        <fullName evidence="2">Uncharacterized protein</fullName>
    </submittedName>
</protein>
<organism evidence="2 3">
    <name type="scientific">Aspergillus tanneri</name>
    <dbReference type="NCBI Taxonomy" id="1220188"/>
    <lineage>
        <taxon>Eukaryota</taxon>
        <taxon>Fungi</taxon>
        <taxon>Dikarya</taxon>
        <taxon>Ascomycota</taxon>
        <taxon>Pezizomycotina</taxon>
        <taxon>Eurotiomycetes</taxon>
        <taxon>Eurotiomycetidae</taxon>
        <taxon>Eurotiales</taxon>
        <taxon>Aspergillaceae</taxon>
        <taxon>Aspergillus</taxon>
        <taxon>Aspergillus subgen. Circumdati</taxon>
    </lineage>
</organism>
<dbReference type="PANTHER" id="PTHR37576">
    <property type="entry name" value="DEFECT AT LOW TEMPERATURE PROTEIN 1"/>
    <property type="match status" value="1"/>
</dbReference>
<accession>A0A5M9MR90</accession>
<proteinExistence type="predicted"/>
<dbReference type="RefSeq" id="XP_033428992.1">
    <property type="nucleotide sequence ID" value="XM_033566997.1"/>
</dbReference>
<reference evidence="2 3" key="1">
    <citation type="submission" date="2019-08" db="EMBL/GenBank/DDBJ databases">
        <title>The genome sequence of a newly discovered highly antifungal drug resistant Aspergillus species, Aspergillus tanneri NIH 1004.</title>
        <authorList>
            <person name="Mounaud S."/>
            <person name="Singh I."/>
            <person name="Joardar V."/>
            <person name="Pakala S."/>
            <person name="Pakala S."/>
            <person name="Venepally P."/>
            <person name="Chung J.K."/>
            <person name="Losada L."/>
            <person name="Nierman W.C."/>
        </authorList>
    </citation>
    <scope>NUCLEOTIDE SEQUENCE [LARGE SCALE GENOMIC DNA]</scope>
    <source>
        <strain evidence="2 3">NIH1004</strain>
    </source>
</reference>
<comment type="caution">
    <text evidence="2">The sequence shown here is derived from an EMBL/GenBank/DDBJ whole genome shotgun (WGS) entry which is preliminary data.</text>
</comment>
<evidence type="ECO:0000313" key="3">
    <source>
        <dbReference type="Proteomes" id="UP000324241"/>
    </source>
</evidence>
<dbReference type="EMBL" id="QUQM01000001">
    <property type="protein sequence ID" value="KAA8649631.1"/>
    <property type="molecule type" value="Genomic_DNA"/>
</dbReference>
<gene>
    <name evidence="2" type="ORF">ATNIH1004_002302</name>
</gene>
<sequence>MENMDTNSTLGGVYLAGNDLLKSMAVGRQNNHVWTLETTGMLAQEHITSADRVITCNDTWRDPTPAVISELQKLMFRTALSVPYNSSHLLYRSYAWDQMIEQIQTANGIKVQDMSVFQVDYGYMAAGAAVMGVCLVVVASTFYEWWKIGRPITMSPTEIAKAFNAPVLKGDGLNGDLDGLLPIVGDRRVRYGEVRYSDAR</sequence>
<dbReference type="Proteomes" id="UP000324241">
    <property type="component" value="Unassembled WGS sequence"/>
</dbReference>
<dbReference type="GeneID" id="54325004"/>